<dbReference type="PANTHER" id="PTHR23114:SF17">
    <property type="entry name" value="M7GPPPN-MRNA HYDROLASE"/>
    <property type="match status" value="1"/>
</dbReference>
<evidence type="ECO:0000256" key="5">
    <source>
        <dbReference type="ARBA" id="ARBA00022723"/>
    </source>
</evidence>
<dbReference type="Pfam" id="PF05026">
    <property type="entry name" value="DCP2"/>
    <property type="match status" value="1"/>
</dbReference>
<feature type="compositionally biased region" description="Low complexity" evidence="9">
    <location>
        <begin position="765"/>
        <end position="781"/>
    </location>
</feature>
<dbReference type="GO" id="GO:0000932">
    <property type="term" value="C:P-body"/>
    <property type="evidence" value="ECO:0007669"/>
    <property type="project" value="TreeGrafter"/>
</dbReference>
<sequence>MTEKKMQLADWLDDLSARFIINCPPEELISQGRLCFQIEEAQWFYEDFIRPLDPKLPSKDLRTFCADMFRHCPILAPYSDQADEVYTAFMAYKTRVPVRGAIMLNHNMDSVVLVRGWKASSQWGFPRGKINKDEKDLHCAIREVYEETGFDIQAAGLVPEDEEHAKYIRMNLRGQDISLYVFRSVPEDTSFEPRTRKEIGKIDWFKIDNLPTQKKSQQFVLSKGGDSVKESGFYHVAPFLRPLKAWVNEQRRLDKQHQRALKRTTIVLEEDTTEAEEEILYADGESADEDPVEFEDTDAQFPTPSPSQPKFARPSGEEHTSHFDRLLSGLTSNPEREQVEPANLPEVSGAHATTEDLATALKRMLSVGGPSQGAALPQMPYTAPQEKEAMANPLLNILRGPQHPAPATSLPPRTPADQILPTPDAARTPHHNHPRQPQFPMGPPPDYGLHPGHGQPVQHPHHPQGPRPFPQQQHQLPFGHGPSQNGQPQYQNQMQAAQSFPYRGSSNFRAGLPHAAQTPSNPGPLAEHRMPPVGHPHPSGPYQQSADSQSAPLYSQYGHNIAIPSASKLPPPKLTSHALNLLSVFKSPAAQNAHLVHPIHMNRPSVSGLEVPEPRAPPQQSAPSSHARPVKLSSPELAQPQAQKPRNPHQDSLLNLFRSPSTPAIPAPIPPPSQQRREPVELSAQSSPHIGHMRNTSGHQHSIQEAQQVQQVHHKLSMRRLPNLDTQSPHNIRQSPGLTSATVSGPLNAPDFASVRKNQKPAELGTGTSPSTGTPPHQPQGFQPKAILSRTPHRQHQQQHLRMAPPPLSQTPPVPVHTVNGKTAMEAPRPFHPLSILKRQEEGMPGENESKPESQQPLRMLPGAVPLIPKSQVGHQPPPMLPGAVPLVPKNQMGPPPPYHQQEQPVLQRENSFDRRDIAPADQKSALLGLFAAKSTSSKPKTSTYSQVAASIPAPDDKRQQLLSLFGSAKSVATSNAQNLGHVGSATISARPGNASSVNSPVSPLPAHAAPVRSDSYNSAPTSAPNSVPLPNPNVDSGVSAIRASIGGHNESNPRSRISSIASIPSVEQGRSSRKAPHPLSGNTEGGSGTQSPITPKEKGFLLDYLMGVAKEGDRNANTVR</sequence>
<dbReference type="STRING" id="50376.A0A517LNQ2"/>
<feature type="compositionally biased region" description="Polar residues" evidence="9">
    <location>
        <begin position="724"/>
        <end position="745"/>
    </location>
</feature>
<keyword evidence="8" id="KW-0464">Manganese</keyword>
<feature type="region of interest" description="Disordered" evidence="9">
    <location>
        <begin position="604"/>
        <end position="820"/>
    </location>
</feature>
<dbReference type="GO" id="GO:0003723">
    <property type="term" value="F:RNA binding"/>
    <property type="evidence" value="ECO:0007669"/>
    <property type="project" value="UniProtKB-KW"/>
</dbReference>
<keyword evidence="6" id="KW-0378">Hydrolase</keyword>
<dbReference type="InterPro" id="IPR044099">
    <property type="entry name" value="Dcp2_NUDIX"/>
</dbReference>
<keyword evidence="5" id="KW-0479">Metal-binding</keyword>
<dbReference type="PANTHER" id="PTHR23114">
    <property type="entry name" value="M7GPPPN-MRNA HYDROLASE"/>
    <property type="match status" value="1"/>
</dbReference>
<feature type="compositionally biased region" description="Polar residues" evidence="9">
    <location>
        <begin position="541"/>
        <end position="550"/>
    </location>
</feature>
<comment type="similarity">
    <text evidence="3">Belongs to the Nudix hydrolase family. DCP2 subfamily.</text>
</comment>
<accession>A0A517LNQ2</accession>
<keyword evidence="7" id="KW-0694">RNA-binding</keyword>
<dbReference type="InterPro" id="IPR000086">
    <property type="entry name" value="NUDIX_hydrolase_dom"/>
</dbReference>
<evidence type="ECO:0000256" key="3">
    <source>
        <dbReference type="ARBA" id="ARBA00005279"/>
    </source>
</evidence>
<evidence type="ECO:0000256" key="6">
    <source>
        <dbReference type="ARBA" id="ARBA00022801"/>
    </source>
</evidence>
<dbReference type="SUPFAM" id="SSF140586">
    <property type="entry name" value="Dcp2 domain-like"/>
    <property type="match status" value="1"/>
</dbReference>
<gene>
    <name evidence="11" type="ORF">FKW77_002837</name>
</gene>
<dbReference type="OrthoDB" id="18996at2759"/>
<reference evidence="11 12" key="1">
    <citation type="submission" date="2019-07" db="EMBL/GenBank/DDBJ databases">
        <title>Finished genome of Venturia effusa.</title>
        <authorList>
            <person name="Young C.A."/>
            <person name="Cox M.P."/>
            <person name="Ganley A.R.D."/>
            <person name="David W.J."/>
        </authorList>
    </citation>
    <scope>NUCLEOTIDE SEQUENCE [LARGE SCALE GENOMIC DNA]</scope>
    <source>
        <strain evidence="12">albino</strain>
    </source>
</reference>
<evidence type="ECO:0000313" key="11">
    <source>
        <dbReference type="EMBL" id="QDS77216.1"/>
    </source>
</evidence>
<dbReference type="GO" id="GO:0140933">
    <property type="term" value="F:5'-(N(7)-methylguanosine 5'-triphospho)-[mRNA] hydrolase activity"/>
    <property type="evidence" value="ECO:0007669"/>
    <property type="project" value="InterPro"/>
</dbReference>
<dbReference type="InterPro" id="IPR015797">
    <property type="entry name" value="NUDIX_hydrolase-like_dom_sf"/>
</dbReference>
<name>A0A517LNQ2_9PEZI</name>
<dbReference type="PROSITE" id="PS51462">
    <property type="entry name" value="NUDIX"/>
    <property type="match status" value="1"/>
</dbReference>
<dbReference type="EMBL" id="CP042201">
    <property type="protein sequence ID" value="QDS77216.1"/>
    <property type="molecule type" value="Genomic_DNA"/>
</dbReference>
<protein>
    <recommendedName>
        <fullName evidence="10">Nudix hydrolase domain-containing protein</fullName>
    </recommendedName>
</protein>
<dbReference type="AlphaFoldDB" id="A0A517LNQ2"/>
<feature type="compositionally biased region" description="Low complexity" evidence="9">
    <location>
        <begin position="618"/>
        <end position="627"/>
    </location>
</feature>
<evidence type="ECO:0000256" key="7">
    <source>
        <dbReference type="ARBA" id="ARBA00022884"/>
    </source>
</evidence>
<evidence type="ECO:0000313" key="12">
    <source>
        <dbReference type="Proteomes" id="UP000316270"/>
    </source>
</evidence>
<feature type="region of interest" description="Disordered" evidence="9">
    <location>
        <begin position="991"/>
        <end position="1099"/>
    </location>
</feature>
<feature type="compositionally biased region" description="Low complexity" evidence="9">
    <location>
        <begin position="1053"/>
        <end position="1066"/>
    </location>
</feature>
<organism evidence="11 12">
    <name type="scientific">Venturia effusa</name>
    <dbReference type="NCBI Taxonomy" id="50376"/>
    <lineage>
        <taxon>Eukaryota</taxon>
        <taxon>Fungi</taxon>
        <taxon>Dikarya</taxon>
        <taxon>Ascomycota</taxon>
        <taxon>Pezizomycotina</taxon>
        <taxon>Dothideomycetes</taxon>
        <taxon>Pleosporomycetidae</taxon>
        <taxon>Venturiales</taxon>
        <taxon>Venturiaceae</taxon>
        <taxon>Venturia</taxon>
    </lineage>
</organism>
<dbReference type="Proteomes" id="UP000316270">
    <property type="component" value="Chromosome 17"/>
</dbReference>
<evidence type="ECO:0000256" key="8">
    <source>
        <dbReference type="ARBA" id="ARBA00023211"/>
    </source>
</evidence>
<feature type="region of interest" description="Disordered" evidence="9">
    <location>
        <begin position="332"/>
        <end position="351"/>
    </location>
</feature>
<dbReference type="GO" id="GO:0000184">
    <property type="term" value="P:nuclear-transcribed mRNA catabolic process, nonsense-mediated decay"/>
    <property type="evidence" value="ECO:0007669"/>
    <property type="project" value="InterPro"/>
</dbReference>
<feature type="compositionally biased region" description="Polar residues" evidence="9">
    <location>
        <begin position="683"/>
        <end position="711"/>
    </location>
</feature>
<evidence type="ECO:0000259" key="10">
    <source>
        <dbReference type="PROSITE" id="PS51462"/>
    </source>
</evidence>
<dbReference type="InterPro" id="IPR036189">
    <property type="entry name" value="DCP2_BoxA_sf"/>
</dbReference>
<feature type="compositionally biased region" description="Polar residues" evidence="9">
    <location>
        <begin position="1015"/>
        <end position="1026"/>
    </location>
</feature>
<feature type="region of interest" description="Disordered" evidence="9">
    <location>
        <begin position="285"/>
        <end position="323"/>
    </location>
</feature>
<comment type="cofactor">
    <cofactor evidence="1">
        <name>Mn(2+)</name>
        <dbReference type="ChEBI" id="CHEBI:29035"/>
    </cofactor>
</comment>
<evidence type="ECO:0000256" key="9">
    <source>
        <dbReference type="SAM" id="MobiDB-lite"/>
    </source>
</evidence>
<proteinExistence type="inferred from homology"/>
<dbReference type="GO" id="GO:0000290">
    <property type="term" value="P:deadenylation-dependent decapping of nuclear-transcribed mRNA"/>
    <property type="evidence" value="ECO:0007669"/>
    <property type="project" value="InterPro"/>
</dbReference>
<dbReference type="InterPro" id="IPR020084">
    <property type="entry name" value="NUDIX_hydrolase_CS"/>
</dbReference>
<dbReference type="SMART" id="SM01125">
    <property type="entry name" value="DCP2"/>
    <property type="match status" value="1"/>
</dbReference>
<keyword evidence="12" id="KW-1185">Reference proteome</keyword>
<evidence type="ECO:0000256" key="1">
    <source>
        <dbReference type="ARBA" id="ARBA00001936"/>
    </source>
</evidence>
<dbReference type="Gene3D" id="1.10.10.1050">
    <property type="entry name" value="Dcp2, box A domain"/>
    <property type="match status" value="1"/>
</dbReference>
<dbReference type="PROSITE" id="PS00893">
    <property type="entry name" value="NUDIX_BOX"/>
    <property type="match status" value="1"/>
</dbReference>
<dbReference type="SUPFAM" id="SSF55811">
    <property type="entry name" value="Nudix"/>
    <property type="match status" value="1"/>
</dbReference>
<feature type="compositionally biased region" description="Low complexity" evidence="9">
    <location>
        <begin position="470"/>
        <end position="499"/>
    </location>
</feature>
<dbReference type="Gene3D" id="3.90.79.10">
    <property type="entry name" value="Nucleoside Triphosphate Pyrophosphohydrolase"/>
    <property type="match status" value="1"/>
</dbReference>
<dbReference type="Pfam" id="PF00293">
    <property type="entry name" value="NUDIX"/>
    <property type="match status" value="1"/>
</dbReference>
<dbReference type="InterPro" id="IPR007722">
    <property type="entry name" value="DCP2_BoxA"/>
</dbReference>
<dbReference type="CDD" id="cd03672">
    <property type="entry name" value="NUDIX_Dcp2p_Nudt20"/>
    <property type="match status" value="1"/>
</dbReference>
<evidence type="ECO:0000256" key="4">
    <source>
        <dbReference type="ARBA" id="ARBA00022490"/>
    </source>
</evidence>
<dbReference type="GO" id="GO:0030145">
    <property type="term" value="F:manganese ion binding"/>
    <property type="evidence" value="ECO:0007669"/>
    <property type="project" value="InterPro"/>
</dbReference>
<feature type="region of interest" description="Disordered" evidence="9">
    <location>
        <begin position="398"/>
        <end position="550"/>
    </location>
</feature>
<evidence type="ECO:0000256" key="2">
    <source>
        <dbReference type="ARBA" id="ARBA00004496"/>
    </source>
</evidence>
<feature type="domain" description="Nudix hydrolase" evidence="10">
    <location>
        <begin position="94"/>
        <end position="227"/>
    </location>
</feature>
<feature type="compositionally biased region" description="Pro residues" evidence="9">
    <location>
        <begin position="663"/>
        <end position="673"/>
    </location>
</feature>
<feature type="compositionally biased region" description="Pro residues" evidence="9">
    <location>
        <begin position="804"/>
        <end position="815"/>
    </location>
</feature>
<comment type="subcellular location">
    <subcellularLocation>
        <location evidence="2">Cytoplasm</location>
    </subcellularLocation>
</comment>
<feature type="compositionally biased region" description="Acidic residues" evidence="9">
    <location>
        <begin position="285"/>
        <end position="298"/>
    </location>
</feature>
<dbReference type="FunFam" id="3.90.79.10:FF:000003">
    <property type="entry name" value="M7GpppN-mRNA hydrolase isoform 2"/>
    <property type="match status" value="1"/>
</dbReference>
<keyword evidence="4" id="KW-0963">Cytoplasm</keyword>